<feature type="domain" description="DNA-binding protein Rv2175c wHTH" evidence="2">
    <location>
        <begin position="4"/>
        <end position="59"/>
    </location>
</feature>
<evidence type="ECO:0000259" key="2">
    <source>
        <dbReference type="Pfam" id="PF21531"/>
    </source>
</evidence>
<dbReference type="EMBL" id="JAGIOO010000001">
    <property type="protein sequence ID" value="MBP2473748.1"/>
    <property type="molecule type" value="Genomic_DNA"/>
</dbReference>
<dbReference type="Proteomes" id="UP001519363">
    <property type="component" value="Unassembled WGS sequence"/>
</dbReference>
<evidence type="ECO:0000313" key="3">
    <source>
        <dbReference type="EMBL" id="MBP2473748.1"/>
    </source>
</evidence>
<dbReference type="InterPro" id="IPR048576">
    <property type="entry name" value="Rv2175c_wHTH"/>
</dbReference>
<name>A0ABS5AAZ4_9PSEU</name>
<protein>
    <recommendedName>
        <fullName evidence="5">DNA-binding protein</fullName>
    </recommendedName>
</protein>
<reference evidence="3 4" key="1">
    <citation type="submission" date="2021-03" db="EMBL/GenBank/DDBJ databases">
        <title>Sequencing the genomes of 1000 actinobacteria strains.</title>
        <authorList>
            <person name="Klenk H.-P."/>
        </authorList>
    </citation>
    <scope>NUCLEOTIDE SEQUENCE [LARGE SCALE GENOMIC DNA]</scope>
    <source>
        <strain evidence="3 4">DSM 44580</strain>
    </source>
</reference>
<dbReference type="Pfam" id="PF21531">
    <property type="entry name" value="Rv2175c_wHTH"/>
    <property type="match status" value="1"/>
</dbReference>
<evidence type="ECO:0000313" key="4">
    <source>
        <dbReference type="Proteomes" id="UP001519363"/>
    </source>
</evidence>
<evidence type="ECO:0000259" key="1">
    <source>
        <dbReference type="Pfam" id="PF18367"/>
    </source>
</evidence>
<gene>
    <name evidence="3" type="ORF">JOF53_002620</name>
</gene>
<accession>A0ABS5AAZ4</accession>
<dbReference type="Pfam" id="PF18367">
    <property type="entry name" value="Rv2175c_C"/>
    <property type="match status" value="1"/>
</dbReference>
<organism evidence="3 4">
    <name type="scientific">Crossiella equi</name>
    <dbReference type="NCBI Taxonomy" id="130796"/>
    <lineage>
        <taxon>Bacteria</taxon>
        <taxon>Bacillati</taxon>
        <taxon>Actinomycetota</taxon>
        <taxon>Actinomycetes</taxon>
        <taxon>Pseudonocardiales</taxon>
        <taxon>Pseudonocardiaceae</taxon>
        <taxon>Crossiella</taxon>
    </lineage>
</organism>
<feature type="domain" description="Rv2175c C-terminal" evidence="1">
    <location>
        <begin position="66"/>
        <end position="121"/>
    </location>
</feature>
<sequence length="122" mass="13513">MSTIPAADDVLKREVEVLPLPTVADLLGLPITRVHQMLRDGHLLALRRDKILSVPAEFLTEDGEVVKHLAGTVTVLKDGGYSVEEVLRWLFTEDDSLPGTPIAALRSDRSREVKRRAQAMAF</sequence>
<dbReference type="RefSeq" id="WP_209706862.1">
    <property type="nucleotide sequence ID" value="NZ_JAGIOO010000001.1"/>
</dbReference>
<proteinExistence type="predicted"/>
<evidence type="ECO:0008006" key="5">
    <source>
        <dbReference type="Google" id="ProtNLM"/>
    </source>
</evidence>
<dbReference type="InterPro" id="IPR041098">
    <property type="entry name" value="Rv2175c_C"/>
</dbReference>
<comment type="caution">
    <text evidence="3">The sequence shown here is derived from an EMBL/GenBank/DDBJ whole genome shotgun (WGS) entry which is preliminary data.</text>
</comment>
<keyword evidence="4" id="KW-1185">Reference proteome</keyword>